<evidence type="ECO:0000256" key="1">
    <source>
        <dbReference type="ARBA" id="ARBA00022741"/>
    </source>
</evidence>
<sequence length="704" mass="79603">MNLKVKDIMTSDPVWINYRDTIQTATQIMLQHRIDGLPVLNDQKKLVGIFTKSHAFRALGRDINIPVYDIMKRDVITINEQATPEEAWQIQVGRLPVVNSSGELVGIATRTDLVNAFYLQLKYAMKELKVIINSTHNSIIAIDSNSNIIVFNKAAENLFNISRSDVLGKQIDDVIPYSSLTSVIQDCKAQFTQKMVLCGKSVLVNKSPIIDNGEVIGGVGVLQDISELEMISDELRTVQLINKELNTIIDFSADGIVVADSSGIILKVNNAYLEIMGISQEVLIGKSVKWLVEKGYLSESVILKVLQSRKSETVALRLNTGKEIILTGTPIYDEEGNIYRVVANVRDLTELNCLREQLKEARGLTMKYLSEMEKYRLDKILEDVVYQSKEMCVKIEMAIKVAQVDSTVLLLGESGVGKEVIAEIIHKSSNRSKGPFVKVNCASIPNELIESELFGYEGGAFTGAYKDGRFGFFELANGGTIFLDEIGEVPLDIQPKLLRVLQEQEIYRIGGRKPIKLNIRVIAATNRDLEDMIKVGKFRQDLFYRLNVVSILIPPLRQRRDDIPALIHHFLNKFNRKYSLNKKISSRLISKLIHYDWPGNIRELENTIERMVILSSDDLIDTDNELLNSDEKQVISSFKNLNLHDVLRETEKNLILQVYNECRSTHKAAQILGVNQSTIVRKLHKYYPNSKKEIPQCINDDNLH</sequence>
<evidence type="ECO:0000313" key="14">
    <source>
        <dbReference type="Proteomes" id="UP000078532"/>
    </source>
</evidence>
<name>A0A1B7LEH7_9FIRM</name>
<dbReference type="InterPro" id="IPR025944">
    <property type="entry name" value="Sigma_54_int_dom_CS"/>
</dbReference>
<evidence type="ECO:0000259" key="10">
    <source>
        <dbReference type="PROSITE" id="PS50112"/>
    </source>
</evidence>
<evidence type="ECO:0000256" key="2">
    <source>
        <dbReference type="ARBA" id="ARBA00022797"/>
    </source>
</evidence>
<dbReference type="InterPro" id="IPR000644">
    <property type="entry name" value="CBS_dom"/>
</dbReference>
<dbReference type="Proteomes" id="UP000078532">
    <property type="component" value="Unassembled WGS sequence"/>
</dbReference>
<dbReference type="FunFam" id="3.40.50.300:FF:000006">
    <property type="entry name" value="DNA-binding transcriptional regulator NtrC"/>
    <property type="match status" value="1"/>
</dbReference>
<dbReference type="InterPro" id="IPR058031">
    <property type="entry name" value="AAA_lid_NorR"/>
</dbReference>
<dbReference type="Gene3D" id="3.10.580.10">
    <property type="entry name" value="CBS-domain"/>
    <property type="match status" value="1"/>
</dbReference>
<organism evidence="13 14">
    <name type="scientific">Desulfotomaculum copahuensis</name>
    <dbReference type="NCBI Taxonomy" id="1838280"/>
    <lineage>
        <taxon>Bacteria</taxon>
        <taxon>Bacillati</taxon>
        <taxon>Bacillota</taxon>
        <taxon>Clostridia</taxon>
        <taxon>Eubacteriales</taxon>
        <taxon>Desulfotomaculaceae</taxon>
        <taxon>Desulfotomaculum</taxon>
    </lineage>
</organism>
<keyword evidence="14" id="KW-1185">Reference proteome</keyword>
<dbReference type="InterPro" id="IPR000014">
    <property type="entry name" value="PAS"/>
</dbReference>
<proteinExistence type="predicted"/>
<dbReference type="SUPFAM" id="SSF46689">
    <property type="entry name" value="Homeodomain-like"/>
    <property type="match status" value="1"/>
</dbReference>
<evidence type="ECO:0000313" key="13">
    <source>
        <dbReference type="EMBL" id="OAT81691.1"/>
    </source>
</evidence>
<dbReference type="CDD" id="cd00130">
    <property type="entry name" value="PAS"/>
    <property type="match status" value="2"/>
</dbReference>
<dbReference type="SUPFAM" id="SSF52540">
    <property type="entry name" value="P-loop containing nucleoside triphosphate hydrolases"/>
    <property type="match status" value="1"/>
</dbReference>
<dbReference type="PROSITE" id="PS00676">
    <property type="entry name" value="SIGMA54_INTERACT_2"/>
    <property type="match status" value="1"/>
</dbReference>
<dbReference type="InterPro" id="IPR030828">
    <property type="entry name" value="HTH_TyrR"/>
</dbReference>
<dbReference type="SMART" id="SM00116">
    <property type="entry name" value="CBS"/>
    <property type="match status" value="2"/>
</dbReference>
<dbReference type="InterPro" id="IPR009057">
    <property type="entry name" value="Homeodomain-like_sf"/>
</dbReference>
<evidence type="ECO:0000259" key="9">
    <source>
        <dbReference type="PROSITE" id="PS50045"/>
    </source>
</evidence>
<dbReference type="PROSITE" id="PS50045">
    <property type="entry name" value="SIGMA54_INTERACT_4"/>
    <property type="match status" value="1"/>
</dbReference>
<feature type="domain" description="CBS" evidence="12">
    <location>
        <begin position="9"/>
        <end position="67"/>
    </location>
</feature>
<evidence type="ECO:0000259" key="11">
    <source>
        <dbReference type="PROSITE" id="PS50113"/>
    </source>
</evidence>
<dbReference type="SMART" id="SM00091">
    <property type="entry name" value="PAS"/>
    <property type="match status" value="2"/>
</dbReference>
<feature type="domain" description="PAC" evidence="11">
    <location>
        <begin position="309"/>
        <end position="360"/>
    </location>
</feature>
<dbReference type="InterPro" id="IPR025662">
    <property type="entry name" value="Sigma_54_int_dom_ATP-bd_1"/>
</dbReference>
<dbReference type="NCBIfam" id="TIGR00229">
    <property type="entry name" value="sensory_box"/>
    <property type="match status" value="2"/>
</dbReference>
<dbReference type="Pfam" id="PF00989">
    <property type="entry name" value="PAS"/>
    <property type="match status" value="1"/>
</dbReference>
<reference evidence="13 14" key="1">
    <citation type="submission" date="2016-04" db="EMBL/GenBank/DDBJ databases">
        <authorList>
            <person name="Evans L.H."/>
            <person name="Alamgir A."/>
            <person name="Owens N."/>
            <person name="Weber N.D."/>
            <person name="Virtaneva K."/>
            <person name="Barbian K."/>
            <person name="Babar A."/>
            <person name="Rosenke K."/>
        </authorList>
    </citation>
    <scope>NUCLEOTIDE SEQUENCE [LARGE SCALE GENOMIC DNA]</scope>
    <source>
        <strain evidence="13 14">LMa1</strain>
    </source>
</reference>
<dbReference type="InterPro" id="IPR003593">
    <property type="entry name" value="AAA+_ATPase"/>
</dbReference>
<keyword evidence="4" id="KW-0805">Transcription regulation</keyword>
<evidence type="ECO:0000256" key="7">
    <source>
        <dbReference type="ARBA" id="ARBA00029500"/>
    </source>
</evidence>
<dbReference type="Gene3D" id="3.40.50.300">
    <property type="entry name" value="P-loop containing nucleotide triphosphate hydrolases"/>
    <property type="match status" value="1"/>
</dbReference>
<keyword evidence="5" id="KW-0238">DNA-binding</keyword>
<dbReference type="PANTHER" id="PTHR32071:SF57">
    <property type="entry name" value="C4-DICARBOXYLATE TRANSPORT TRANSCRIPTIONAL REGULATORY PROTEIN DCTD"/>
    <property type="match status" value="1"/>
</dbReference>
<dbReference type="STRING" id="1838280.A6M21_09765"/>
<feature type="domain" description="PAS" evidence="10">
    <location>
        <begin position="124"/>
        <end position="170"/>
    </location>
</feature>
<evidence type="ECO:0000259" key="12">
    <source>
        <dbReference type="PROSITE" id="PS51371"/>
    </source>
</evidence>
<dbReference type="CDD" id="cd00009">
    <property type="entry name" value="AAA"/>
    <property type="match status" value="1"/>
</dbReference>
<dbReference type="OrthoDB" id="1803236at2"/>
<dbReference type="GO" id="GO:0006355">
    <property type="term" value="P:regulation of DNA-templated transcription"/>
    <property type="evidence" value="ECO:0007669"/>
    <property type="project" value="InterPro"/>
</dbReference>
<dbReference type="InterPro" id="IPR027417">
    <property type="entry name" value="P-loop_NTPase"/>
</dbReference>
<keyword evidence="2" id="KW-0058">Aromatic hydrocarbons catabolism</keyword>
<keyword evidence="6" id="KW-0804">Transcription</keyword>
<evidence type="ECO:0000256" key="3">
    <source>
        <dbReference type="ARBA" id="ARBA00022840"/>
    </source>
</evidence>
<evidence type="ECO:0000256" key="8">
    <source>
        <dbReference type="PROSITE-ProRule" id="PRU00703"/>
    </source>
</evidence>
<dbReference type="PANTHER" id="PTHR32071">
    <property type="entry name" value="TRANSCRIPTIONAL REGULATORY PROTEIN"/>
    <property type="match status" value="1"/>
</dbReference>
<dbReference type="Pfam" id="PF18024">
    <property type="entry name" value="HTH_50"/>
    <property type="match status" value="1"/>
</dbReference>
<evidence type="ECO:0000256" key="6">
    <source>
        <dbReference type="ARBA" id="ARBA00023163"/>
    </source>
</evidence>
<dbReference type="PROSITE" id="PS00688">
    <property type="entry name" value="SIGMA54_INTERACT_3"/>
    <property type="match status" value="1"/>
</dbReference>
<gene>
    <name evidence="13" type="ORF">A6M21_09765</name>
</gene>
<dbReference type="PROSITE" id="PS00675">
    <property type="entry name" value="SIGMA54_INTERACT_1"/>
    <property type="match status" value="1"/>
</dbReference>
<dbReference type="SMART" id="SM00382">
    <property type="entry name" value="AAA"/>
    <property type="match status" value="1"/>
</dbReference>
<dbReference type="PROSITE" id="PS50113">
    <property type="entry name" value="PAC"/>
    <property type="match status" value="1"/>
</dbReference>
<dbReference type="Pfam" id="PF25601">
    <property type="entry name" value="AAA_lid_14"/>
    <property type="match status" value="1"/>
</dbReference>
<dbReference type="InterPro" id="IPR046342">
    <property type="entry name" value="CBS_dom_sf"/>
</dbReference>
<dbReference type="InterPro" id="IPR025943">
    <property type="entry name" value="Sigma_54_int_dom_ATP-bd_2"/>
</dbReference>
<accession>A0A1B7LEH7</accession>
<dbReference type="InterPro" id="IPR035965">
    <property type="entry name" value="PAS-like_dom_sf"/>
</dbReference>
<dbReference type="InterPro" id="IPR000700">
    <property type="entry name" value="PAS-assoc_C"/>
</dbReference>
<dbReference type="AlphaFoldDB" id="A0A1B7LEH7"/>
<feature type="domain" description="Sigma-54 factor interaction" evidence="9">
    <location>
        <begin position="384"/>
        <end position="613"/>
    </location>
</feature>
<dbReference type="Pfam" id="PF00158">
    <property type="entry name" value="Sigma54_activat"/>
    <property type="match status" value="1"/>
</dbReference>
<dbReference type="PROSITE" id="PS51371">
    <property type="entry name" value="CBS"/>
    <property type="match status" value="1"/>
</dbReference>
<dbReference type="SUPFAM" id="SSF54631">
    <property type="entry name" value="CBS-domain pair"/>
    <property type="match status" value="1"/>
</dbReference>
<dbReference type="PROSITE" id="PS50112">
    <property type="entry name" value="PAS"/>
    <property type="match status" value="2"/>
</dbReference>
<dbReference type="Pfam" id="PF13426">
    <property type="entry name" value="PAS_9"/>
    <property type="match status" value="1"/>
</dbReference>
<dbReference type="EMBL" id="LYVF01000158">
    <property type="protein sequence ID" value="OAT81691.1"/>
    <property type="molecule type" value="Genomic_DNA"/>
</dbReference>
<dbReference type="SUPFAM" id="SSF55785">
    <property type="entry name" value="PYP-like sensor domain (PAS domain)"/>
    <property type="match status" value="2"/>
</dbReference>
<dbReference type="GO" id="GO:0003677">
    <property type="term" value="F:DNA binding"/>
    <property type="evidence" value="ECO:0007669"/>
    <property type="project" value="UniProtKB-KW"/>
</dbReference>
<dbReference type="GO" id="GO:0005524">
    <property type="term" value="F:ATP binding"/>
    <property type="evidence" value="ECO:0007669"/>
    <property type="project" value="UniProtKB-KW"/>
</dbReference>
<keyword evidence="3" id="KW-0067">ATP-binding</keyword>
<dbReference type="InterPro" id="IPR002078">
    <property type="entry name" value="Sigma_54_int"/>
</dbReference>
<comment type="caution">
    <text evidence="13">The sequence shown here is derived from an EMBL/GenBank/DDBJ whole genome shotgun (WGS) entry which is preliminary data.</text>
</comment>
<protein>
    <recommendedName>
        <fullName evidence="7">HTH-type transcriptional regulatory protein TyrR</fullName>
    </recommendedName>
</protein>
<dbReference type="Pfam" id="PF00571">
    <property type="entry name" value="CBS"/>
    <property type="match status" value="2"/>
</dbReference>
<keyword evidence="8" id="KW-0129">CBS domain</keyword>
<dbReference type="Gene3D" id="1.10.8.60">
    <property type="match status" value="1"/>
</dbReference>
<evidence type="ECO:0000256" key="5">
    <source>
        <dbReference type="ARBA" id="ARBA00023125"/>
    </source>
</evidence>
<evidence type="ECO:0000256" key="4">
    <source>
        <dbReference type="ARBA" id="ARBA00023015"/>
    </source>
</evidence>
<keyword evidence="1" id="KW-0547">Nucleotide-binding</keyword>
<feature type="domain" description="PAS" evidence="10">
    <location>
        <begin position="241"/>
        <end position="293"/>
    </location>
</feature>
<dbReference type="RefSeq" id="WP_066668091.1">
    <property type="nucleotide sequence ID" value="NZ_LYVF01000158.1"/>
</dbReference>
<dbReference type="InterPro" id="IPR013767">
    <property type="entry name" value="PAS_fold"/>
</dbReference>
<dbReference type="Gene3D" id="3.30.450.20">
    <property type="entry name" value="PAS domain"/>
    <property type="match status" value="2"/>
</dbReference>
<dbReference type="Gene3D" id="1.10.10.60">
    <property type="entry name" value="Homeodomain-like"/>
    <property type="match status" value="1"/>
</dbReference>